<geneLocation type="nucleomorph" evidence="9"/>
<dbReference type="InterPro" id="IPR049312">
    <property type="entry name" value="GIDA_C_N"/>
</dbReference>
<dbReference type="Gene3D" id="1.10.10.1800">
    <property type="entry name" value="tRNA uridine 5-carboxymethylaminomethyl modification enzyme MnmG/GidA"/>
    <property type="match status" value="1"/>
</dbReference>
<keyword evidence="6" id="KW-0274">FAD</keyword>
<sequence length="647" mass="73422">MFNRCTVTWLKSNRHIKDISLATLNCCIKKQEYDVIIIGGGHAGCEAALSCCSQGVSTLLFTLNLDKIAWQPCNPSIGGPAKSILVHEIDALGGWMGKITDRSYIHKKILNTSKGPAVWSLRAQTDKREYSEEMKKVLNETSNLTISEEMVSDIILTKEEKIKGVKTFFGGLFECKSIVITTGTFMKGTIWVGSKKFAAGRIGEMASFALSDSLKKLKFDINRLKTGTPPRIDSRYINFKVMEKQNSDIMENWFSFDKSEWNSRHTLSCYISHTTLETLSVIRSNLHLSPKYGGFMRSTGPRYCPSIEDKVVRFDQKKEHQVFLEPEGKNTNEIYIQGMSTGLPENLQKNIIKTIPGLEYSKIIRPAYSVDYDYIPATQLDKTLMSDISGLFFAGQICGTTGYEEAAAQGWVAGLNAALYSLQNSLLSLRRESSFIGLLVDDLCTKKLKEPYRVLTSKSEHRLLLRGDNADFRLTPLGKKYGTVSERKWKSFEHKYENIQKEIIRVDNALIEKNLQQRLTFVEKQTTTSCAKNCCVLNLLDQPFSSYKTLENFRLHNFNLNASEKKQLEIEIKYSVYIERQETQINALEEALDTKIQKNLNFMKIFQISKEAREKLAKKRPSTLREACQLGGVSLPDIQTLLVYVKV</sequence>
<evidence type="ECO:0000256" key="2">
    <source>
        <dbReference type="ARBA" id="ARBA00007653"/>
    </source>
</evidence>
<dbReference type="SMART" id="SM01228">
    <property type="entry name" value="GIDA_assoc_3"/>
    <property type="match status" value="1"/>
</dbReference>
<dbReference type="InterPro" id="IPR026904">
    <property type="entry name" value="MnmG_C"/>
</dbReference>
<dbReference type="InterPro" id="IPR004416">
    <property type="entry name" value="MnmG"/>
</dbReference>
<proteinExistence type="inferred from homology"/>
<keyword evidence="3" id="KW-0963">Cytoplasm</keyword>
<gene>
    <name evidence="9" type="primary">gidA</name>
    <name evidence="9" type="ORF">CPARA_3gp347</name>
</gene>
<dbReference type="Pfam" id="PF01134">
    <property type="entry name" value="GIDA"/>
    <property type="match status" value="1"/>
</dbReference>
<dbReference type="FunFam" id="3.50.50.60:FF:000119">
    <property type="entry name" value="tRNA uridine 5-carboxymethylaminomethyl modification enzyme MnmG"/>
    <property type="match status" value="1"/>
</dbReference>
<evidence type="ECO:0000313" key="9">
    <source>
        <dbReference type="EMBL" id="AEA39005.1"/>
    </source>
</evidence>
<dbReference type="HAMAP" id="MF_00129">
    <property type="entry name" value="MnmG_GidA"/>
    <property type="match status" value="1"/>
</dbReference>
<keyword evidence="9" id="KW-0542">Nucleomorph</keyword>
<feature type="domain" description="tRNA uridine 5-carboxymethylaminomethyl modification enzyme C-terminal subdomain" evidence="8">
    <location>
        <begin position="572"/>
        <end position="643"/>
    </location>
</feature>
<evidence type="ECO:0000256" key="5">
    <source>
        <dbReference type="ARBA" id="ARBA00022694"/>
    </source>
</evidence>
<accession>F2HI81</accession>
<dbReference type="FunFam" id="3.50.50.60:FF:000094">
    <property type="entry name" value="tRNA uridine 5-carboxymethylaminomethyl modification enzyme MnmG"/>
    <property type="match status" value="1"/>
</dbReference>
<dbReference type="InterPro" id="IPR020595">
    <property type="entry name" value="MnmG-rel_CS"/>
</dbReference>
<dbReference type="SUPFAM" id="SSF51905">
    <property type="entry name" value="FAD/NAD(P)-binding domain"/>
    <property type="match status" value="1"/>
</dbReference>
<dbReference type="PANTHER" id="PTHR11806:SF0">
    <property type="entry name" value="PROTEIN MTO1 HOMOLOG, MITOCHONDRIAL"/>
    <property type="match status" value="1"/>
</dbReference>
<dbReference type="GO" id="GO:0050660">
    <property type="term" value="F:flavin adenine dinucleotide binding"/>
    <property type="evidence" value="ECO:0007669"/>
    <property type="project" value="InterPro"/>
</dbReference>
<dbReference type="InterPro" id="IPR047001">
    <property type="entry name" value="MnmG_C_subdom"/>
</dbReference>
<dbReference type="Proteomes" id="UP000243423">
    <property type="component" value="Nucleomorph 3"/>
</dbReference>
<keyword evidence="5" id="KW-0819">tRNA processing</keyword>
<evidence type="ECO:0000256" key="3">
    <source>
        <dbReference type="ARBA" id="ARBA00022490"/>
    </source>
</evidence>
<keyword evidence="4" id="KW-0285">Flavoprotein</keyword>
<dbReference type="GeneID" id="10447413"/>
<reference evidence="9 10" key="1">
    <citation type="journal article" date="2011" name="Genome Biol. Evol.">
        <title>Complete nucleomorph genome sequence of the nonphotosynthetic alga Cryptomonas paramecium reveals a core nucleomorph gene set.</title>
        <authorList>
            <person name="Tanifuji G."/>
            <person name="Onodera N.T."/>
            <person name="Wheeler T.J."/>
            <person name="Dlutek M."/>
            <person name="Donaher N."/>
            <person name="Archibald J.M."/>
        </authorList>
    </citation>
    <scope>NUCLEOTIDE SEQUENCE [LARGE SCALE GENOMIC DNA]</scope>
    <source>
        <strain evidence="9 10">CCAP977/2A</strain>
    </source>
</reference>
<keyword evidence="7" id="KW-0520">NAD</keyword>
<dbReference type="GO" id="GO:0030488">
    <property type="term" value="P:tRNA methylation"/>
    <property type="evidence" value="ECO:0007669"/>
    <property type="project" value="TreeGrafter"/>
</dbReference>
<dbReference type="AlphaFoldDB" id="F2HI81"/>
<protein>
    <submittedName>
        <fullName evidence="9">Glucose inhibited division protein A</fullName>
    </submittedName>
</protein>
<dbReference type="Gene3D" id="1.10.150.570">
    <property type="entry name" value="GidA associated domain, C-terminal subdomain"/>
    <property type="match status" value="1"/>
</dbReference>
<dbReference type="PANTHER" id="PTHR11806">
    <property type="entry name" value="GLUCOSE INHIBITED DIVISION PROTEIN A"/>
    <property type="match status" value="1"/>
</dbReference>
<evidence type="ECO:0000256" key="6">
    <source>
        <dbReference type="ARBA" id="ARBA00022827"/>
    </source>
</evidence>
<dbReference type="GO" id="GO:0002098">
    <property type="term" value="P:tRNA wobble uridine modification"/>
    <property type="evidence" value="ECO:0007669"/>
    <property type="project" value="InterPro"/>
</dbReference>
<dbReference type="PRINTS" id="PR00411">
    <property type="entry name" value="PNDRDTASEI"/>
</dbReference>
<dbReference type="InterPro" id="IPR044920">
    <property type="entry name" value="MnmG_C_subdom_sf"/>
</dbReference>
<dbReference type="Pfam" id="PF13932">
    <property type="entry name" value="SAM_GIDA_C"/>
    <property type="match status" value="1"/>
</dbReference>
<dbReference type="PRINTS" id="PR00368">
    <property type="entry name" value="FADPNR"/>
</dbReference>
<dbReference type="NCBIfam" id="TIGR00136">
    <property type="entry name" value="mnmG_gidA"/>
    <property type="match status" value="1"/>
</dbReference>
<dbReference type="InterPro" id="IPR040131">
    <property type="entry name" value="MnmG_N"/>
</dbReference>
<evidence type="ECO:0000256" key="1">
    <source>
        <dbReference type="ARBA" id="ARBA00001974"/>
    </source>
</evidence>
<dbReference type="EMBL" id="CP002174">
    <property type="protein sequence ID" value="AEA39005.1"/>
    <property type="molecule type" value="Genomic_DNA"/>
</dbReference>
<evidence type="ECO:0000256" key="4">
    <source>
        <dbReference type="ARBA" id="ARBA00022630"/>
    </source>
</evidence>
<comment type="similarity">
    <text evidence="2">Belongs to the MnmG family.</text>
</comment>
<comment type="cofactor">
    <cofactor evidence="1">
        <name>FAD</name>
        <dbReference type="ChEBI" id="CHEBI:57692"/>
    </cofactor>
</comment>
<dbReference type="InterPro" id="IPR036188">
    <property type="entry name" value="FAD/NAD-bd_sf"/>
</dbReference>
<dbReference type="InterPro" id="IPR002218">
    <property type="entry name" value="MnmG-rel"/>
</dbReference>
<dbReference type="Pfam" id="PF21680">
    <property type="entry name" value="GIDA_C_1st"/>
    <property type="match status" value="1"/>
</dbReference>
<name>F2HI81_9CRYP</name>
<dbReference type="PROSITE" id="PS01280">
    <property type="entry name" value="GIDA_1"/>
    <property type="match status" value="1"/>
</dbReference>
<evidence type="ECO:0000256" key="7">
    <source>
        <dbReference type="ARBA" id="ARBA00023027"/>
    </source>
</evidence>
<evidence type="ECO:0000313" key="10">
    <source>
        <dbReference type="Proteomes" id="UP000243423"/>
    </source>
</evidence>
<organism evidence="9 10">
    <name type="scientific">Cryptomonas paramaecium</name>
    <dbReference type="NCBI Taxonomy" id="2898"/>
    <lineage>
        <taxon>Eukaryota</taxon>
        <taxon>Cryptophyceae</taxon>
        <taxon>Cryptomonadales</taxon>
        <taxon>Cryptomonadaceae</taxon>
        <taxon>Cryptomonas</taxon>
    </lineage>
</organism>
<evidence type="ECO:0000259" key="8">
    <source>
        <dbReference type="SMART" id="SM01228"/>
    </source>
</evidence>
<dbReference type="Gene3D" id="3.50.50.60">
    <property type="entry name" value="FAD/NAD(P)-binding domain"/>
    <property type="match status" value="2"/>
</dbReference>
<dbReference type="RefSeq" id="XP_003239903.1">
    <property type="nucleotide sequence ID" value="XM_003239855.1"/>
</dbReference>